<evidence type="ECO:0000256" key="1">
    <source>
        <dbReference type="SAM" id="Phobius"/>
    </source>
</evidence>
<feature type="non-terminal residue" evidence="2">
    <location>
        <position position="112"/>
    </location>
</feature>
<keyword evidence="3" id="KW-1185">Reference proteome</keyword>
<feature type="transmembrane region" description="Helical" evidence="1">
    <location>
        <begin position="42"/>
        <end position="71"/>
    </location>
</feature>
<name>A0AA36CXP5_9BILA</name>
<dbReference type="Pfam" id="PF10326">
    <property type="entry name" value="7TM_GPCR_Str"/>
    <property type="match status" value="1"/>
</dbReference>
<proteinExistence type="predicted"/>
<dbReference type="SUPFAM" id="SSF81321">
    <property type="entry name" value="Family A G protein-coupled receptor-like"/>
    <property type="match status" value="1"/>
</dbReference>
<dbReference type="InterPro" id="IPR019428">
    <property type="entry name" value="7TM_GPCR_serpentine_rcpt_Str"/>
</dbReference>
<sequence>MLGPWSILGPTFGTIIFCSLRIHDKLKRCTMSEKSRRLQIELFRALIAQTIIPTIFEYAPCIVCLASAMFGIPLGRYTNWCPILLTFYTWLDPICIILCVKDYRRAAARCFK</sequence>
<feature type="transmembrane region" description="Helical" evidence="1">
    <location>
        <begin position="77"/>
        <end position="100"/>
    </location>
</feature>
<evidence type="ECO:0000313" key="2">
    <source>
        <dbReference type="EMBL" id="CAJ0576308.1"/>
    </source>
</evidence>
<dbReference type="Proteomes" id="UP001177023">
    <property type="component" value="Unassembled WGS sequence"/>
</dbReference>
<accession>A0AA36CXP5</accession>
<keyword evidence="1" id="KW-0472">Membrane</keyword>
<feature type="transmembrane region" description="Helical" evidence="1">
    <location>
        <begin position="6"/>
        <end position="22"/>
    </location>
</feature>
<keyword evidence="1" id="KW-0812">Transmembrane</keyword>
<reference evidence="2" key="1">
    <citation type="submission" date="2023-06" db="EMBL/GenBank/DDBJ databases">
        <authorList>
            <person name="Delattre M."/>
        </authorList>
    </citation>
    <scope>NUCLEOTIDE SEQUENCE</scope>
    <source>
        <strain evidence="2">AF72</strain>
    </source>
</reference>
<keyword evidence="1" id="KW-1133">Transmembrane helix</keyword>
<gene>
    <name evidence="2" type="ORF">MSPICULIGERA_LOCUS14603</name>
</gene>
<protein>
    <recommendedName>
        <fullName evidence="4">G protein-coupled receptor</fullName>
    </recommendedName>
</protein>
<comment type="caution">
    <text evidence="2">The sequence shown here is derived from an EMBL/GenBank/DDBJ whole genome shotgun (WGS) entry which is preliminary data.</text>
</comment>
<dbReference type="AlphaFoldDB" id="A0AA36CXP5"/>
<dbReference type="PANTHER" id="PTHR22943:SF248">
    <property type="entry name" value="SEVEN TM RECEPTOR"/>
    <property type="match status" value="1"/>
</dbReference>
<dbReference type="PANTHER" id="PTHR22943">
    <property type="entry name" value="7-TRANSMEMBRANE DOMAIN RECEPTOR C.ELEGANS"/>
    <property type="match status" value="1"/>
</dbReference>
<evidence type="ECO:0008006" key="4">
    <source>
        <dbReference type="Google" id="ProtNLM"/>
    </source>
</evidence>
<evidence type="ECO:0000313" key="3">
    <source>
        <dbReference type="Proteomes" id="UP001177023"/>
    </source>
</evidence>
<organism evidence="2 3">
    <name type="scientific">Mesorhabditis spiculigera</name>
    <dbReference type="NCBI Taxonomy" id="96644"/>
    <lineage>
        <taxon>Eukaryota</taxon>
        <taxon>Metazoa</taxon>
        <taxon>Ecdysozoa</taxon>
        <taxon>Nematoda</taxon>
        <taxon>Chromadorea</taxon>
        <taxon>Rhabditida</taxon>
        <taxon>Rhabditina</taxon>
        <taxon>Rhabditomorpha</taxon>
        <taxon>Rhabditoidea</taxon>
        <taxon>Rhabditidae</taxon>
        <taxon>Mesorhabditinae</taxon>
        <taxon>Mesorhabditis</taxon>
    </lineage>
</organism>
<dbReference type="EMBL" id="CATQJA010002643">
    <property type="protein sequence ID" value="CAJ0576308.1"/>
    <property type="molecule type" value="Genomic_DNA"/>
</dbReference>